<dbReference type="EMBL" id="BPLR01007986">
    <property type="protein sequence ID" value="GIY21207.1"/>
    <property type="molecule type" value="Genomic_DNA"/>
</dbReference>
<dbReference type="Proteomes" id="UP001054945">
    <property type="component" value="Unassembled WGS sequence"/>
</dbReference>
<evidence type="ECO:0000313" key="2">
    <source>
        <dbReference type="Proteomes" id="UP001054945"/>
    </source>
</evidence>
<evidence type="ECO:0000313" key="1">
    <source>
        <dbReference type="EMBL" id="GIY21207.1"/>
    </source>
</evidence>
<sequence length="93" mass="10387">MHASLALPSDGRLMPLHVQRQMIRSGEGSLTQLTFEWLLTCVFSVVSGQFVGPGKLPSTALPCACVWLLTWNTTQYYTLTYTQSSESNKNARY</sequence>
<comment type="caution">
    <text evidence="1">The sequence shown here is derived from an EMBL/GenBank/DDBJ whole genome shotgun (WGS) entry which is preliminary data.</text>
</comment>
<organism evidence="1 2">
    <name type="scientific">Caerostris extrusa</name>
    <name type="common">Bark spider</name>
    <name type="synonym">Caerostris bankana</name>
    <dbReference type="NCBI Taxonomy" id="172846"/>
    <lineage>
        <taxon>Eukaryota</taxon>
        <taxon>Metazoa</taxon>
        <taxon>Ecdysozoa</taxon>
        <taxon>Arthropoda</taxon>
        <taxon>Chelicerata</taxon>
        <taxon>Arachnida</taxon>
        <taxon>Araneae</taxon>
        <taxon>Araneomorphae</taxon>
        <taxon>Entelegynae</taxon>
        <taxon>Araneoidea</taxon>
        <taxon>Araneidae</taxon>
        <taxon>Caerostris</taxon>
    </lineage>
</organism>
<proteinExistence type="predicted"/>
<dbReference type="AlphaFoldDB" id="A0AAV4RM27"/>
<keyword evidence="2" id="KW-1185">Reference proteome</keyword>
<gene>
    <name evidence="1" type="ORF">CEXT_636301</name>
</gene>
<name>A0AAV4RM27_CAEEX</name>
<protein>
    <submittedName>
        <fullName evidence="1">Uncharacterized protein</fullName>
    </submittedName>
</protein>
<accession>A0AAV4RM27</accession>
<reference evidence="1 2" key="1">
    <citation type="submission" date="2021-06" db="EMBL/GenBank/DDBJ databases">
        <title>Caerostris extrusa draft genome.</title>
        <authorList>
            <person name="Kono N."/>
            <person name="Arakawa K."/>
        </authorList>
    </citation>
    <scope>NUCLEOTIDE SEQUENCE [LARGE SCALE GENOMIC DNA]</scope>
</reference>